<name>U2FQE5_9BACT</name>
<organism evidence="1 2">
    <name type="scientific">Campylobacter concisus UNSW2</name>
    <dbReference type="NCBI Taxonomy" id="1242965"/>
    <lineage>
        <taxon>Bacteria</taxon>
        <taxon>Pseudomonadati</taxon>
        <taxon>Campylobacterota</taxon>
        <taxon>Epsilonproteobacteria</taxon>
        <taxon>Campylobacterales</taxon>
        <taxon>Campylobacteraceae</taxon>
        <taxon>Campylobacter</taxon>
    </lineage>
</organism>
<proteinExistence type="predicted"/>
<sequence length="47" mass="5245">MTHTSSESIKVLINLKEKTIGIALHSDFKKIALSYYEISSKTIGNFS</sequence>
<dbReference type="EMBL" id="ANNJ01000002">
    <property type="protein sequence ID" value="ERJ32670.1"/>
    <property type="molecule type" value="Genomic_DNA"/>
</dbReference>
<protein>
    <submittedName>
        <fullName evidence="1">Uncharacterized protein</fullName>
    </submittedName>
</protein>
<dbReference type="AlphaFoldDB" id="U2FQE5"/>
<gene>
    <name evidence="1" type="ORF">UNSW2_791</name>
</gene>
<comment type="caution">
    <text evidence="1">The sequence shown here is derived from an EMBL/GenBank/DDBJ whole genome shotgun (WGS) entry which is preliminary data.</text>
</comment>
<dbReference type="PATRIC" id="fig|1242965.3.peg.162"/>
<evidence type="ECO:0000313" key="1">
    <source>
        <dbReference type="EMBL" id="ERJ32670.1"/>
    </source>
</evidence>
<dbReference type="Proteomes" id="UP000016625">
    <property type="component" value="Unassembled WGS sequence"/>
</dbReference>
<accession>U2FQE5</accession>
<evidence type="ECO:0000313" key="2">
    <source>
        <dbReference type="Proteomes" id="UP000016625"/>
    </source>
</evidence>
<reference evidence="1 2" key="1">
    <citation type="journal article" date="2013" name="BMC Genomics">
        <title>Comparative genomics of Campylobacter concisus isolates reveals genetic diversity and provides insights into disease association.</title>
        <authorList>
            <person name="Deshpande N.P."/>
            <person name="Kaakoush N.O."/>
            <person name="Wilkins M.R."/>
            <person name="Mitchell H.M."/>
        </authorList>
    </citation>
    <scope>NUCLEOTIDE SEQUENCE [LARGE SCALE GENOMIC DNA]</scope>
    <source>
        <strain evidence="1 2">UNSW2</strain>
    </source>
</reference>